<feature type="transmembrane region" description="Helical" evidence="1">
    <location>
        <begin position="120"/>
        <end position="139"/>
    </location>
</feature>
<dbReference type="RefSeq" id="WP_305003430.1">
    <property type="nucleotide sequence ID" value="NZ_JAUQUB010000003.1"/>
</dbReference>
<evidence type="ECO:0008006" key="4">
    <source>
        <dbReference type="Google" id="ProtNLM"/>
    </source>
</evidence>
<feature type="transmembrane region" description="Helical" evidence="1">
    <location>
        <begin position="89"/>
        <end position="108"/>
    </location>
</feature>
<proteinExistence type="predicted"/>
<evidence type="ECO:0000256" key="1">
    <source>
        <dbReference type="SAM" id="Phobius"/>
    </source>
</evidence>
<keyword evidence="1" id="KW-0472">Membrane</keyword>
<comment type="caution">
    <text evidence="2">The sequence shown here is derived from an EMBL/GenBank/DDBJ whole genome shotgun (WGS) entry which is preliminary data.</text>
</comment>
<keyword evidence="1" id="KW-1133">Transmembrane helix</keyword>
<dbReference type="EMBL" id="JAUQUB010000003">
    <property type="protein sequence ID" value="MDO7883000.1"/>
    <property type="molecule type" value="Genomic_DNA"/>
</dbReference>
<feature type="transmembrane region" description="Helical" evidence="1">
    <location>
        <begin position="48"/>
        <end position="69"/>
    </location>
</feature>
<evidence type="ECO:0000313" key="3">
    <source>
        <dbReference type="Proteomes" id="UP001241072"/>
    </source>
</evidence>
<name>A0ABT9BUC5_9MICO</name>
<reference evidence="2 3" key="1">
    <citation type="submission" date="2023-07" db="EMBL/GenBank/DDBJ databases">
        <title>Protaetiibacter sp. nov WY-16 isolated from soil.</title>
        <authorList>
            <person name="Liu B."/>
            <person name="Wan Y."/>
        </authorList>
    </citation>
    <scope>NUCLEOTIDE SEQUENCE [LARGE SCALE GENOMIC DNA]</scope>
    <source>
        <strain evidence="2 3">WY-16</strain>
    </source>
</reference>
<keyword evidence="1" id="KW-0812">Transmembrane</keyword>
<feature type="transmembrane region" description="Helical" evidence="1">
    <location>
        <begin position="20"/>
        <end position="41"/>
    </location>
</feature>
<accession>A0ABT9BUC5</accession>
<keyword evidence="3" id="KW-1185">Reference proteome</keyword>
<sequence length="148" mass="15680">MTDAEHVRPKAPLTQRVWLAVYWAAAVINTWLLVIGLASAAEFELPSLVAVALAFVSTLIGALFATFILRHGVTTTVFVRSTTTVRVIAVAWVLLELAIVSTGVLSVVTGIDTRDLDWSAGFAGAVGSISILAVLGPGYKEYREAVAP</sequence>
<organism evidence="2 3">
    <name type="scientific">Antiquaquibacter soli</name>
    <dbReference type="NCBI Taxonomy" id="3064523"/>
    <lineage>
        <taxon>Bacteria</taxon>
        <taxon>Bacillati</taxon>
        <taxon>Actinomycetota</taxon>
        <taxon>Actinomycetes</taxon>
        <taxon>Micrococcales</taxon>
        <taxon>Microbacteriaceae</taxon>
        <taxon>Antiquaquibacter</taxon>
    </lineage>
</organism>
<protein>
    <recommendedName>
        <fullName evidence="4">GtrA family protein</fullName>
    </recommendedName>
</protein>
<gene>
    <name evidence="2" type="ORF">Q5716_12250</name>
</gene>
<dbReference type="Proteomes" id="UP001241072">
    <property type="component" value="Unassembled WGS sequence"/>
</dbReference>
<evidence type="ECO:0000313" key="2">
    <source>
        <dbReference type="EMBL" id="MDO7883000.1"/>
    </source>
</evidence>